<accession>W2RS33</accession>
<reference evidence="2 3" key="1">
    <citation type="submission" date="2013-03" db="EMBL/GenBank/DDBJ databases">
        <title>The Genome Sequence of Phialophora europaea CBS 101466.</title>
        <authorList>
            <consortium name="The Broad Institute Genomics Platform"/>
            <person name="Cuomo C."/>
            <person name="de Hoog S."/>
            <person name="Gorbushina A."/>
            <person name="Walker B."/>
            <person name="Young S.K."/>
            <person name="Zeng Q."/>
            <person name="Gargeya S."/>
            <person name="Fitzgerald M."/>
            <person name="Haas B."/>
            <person name="Abouelleil A."/>
            <person name="Allen A.W."/>
            <person name="Alvarado L."/>
            <person name="Arachchi H.M."/>
            <person name="Berlin A.M."/>
            <person name="Chapman S.B."/>
            <person name="Gainer-Dewar J."/>
            <person name="Goldberg J."/>
            <person name="Griggs A."/>
            <person name="Gujja S."/>
            <person name="Hansen M."/>
            <person name="Howarth C."/>
            <person name="Imamovic A."/>
            <person name="Ireland A."/>
            <person name="Larimer J."/>
            <person name="McCowan C."/>
            <person name="Murphy C."/>
            <person name="Pearson M."/>
            <person name="Poon T.W."/>
            <person name="Priest M."/>
            <person name="Roberts A."/>
            <person name="Saif S."/>
            <person name="Shea T."/>
            <person name="Sisk P."/>
            <person name="Sykes S."/>
            <person name="Wortman J."/>
            <person name="Nusbaum C."/>
            <person name="Birren B."/>
        </authorList>
    </citation>
    <scope>NUCLEOTIDE SEQUENCE [LARGE SCALE GENOMIC DNA]</scope>
    <source>
        <strain evidence="2 3">CBS 101466</strain>
    </source>
</reference>
<feature type="region of interest" description="Disordered" evidence="1">
    <location>
        <begin position="21"/>
        <end position="62"/>
    </location>
</feature>
<dbReference type="eggNOG" id="ENOG502SFSH">
    <property type="taxonomic scope" value="Eukaryota"/>
</dbReference>
<evidence type="ECO:0000256" key="1">
    <source>
        <dbReference type="SAM" id="MobiDB-lite"/>
    </source>
</evidence>
<dbReference type="HOGENOM" id="CLU_1057756_0_0_1"/>
<evidence type="ECO:0000313" key="3">
    <source>
        <dbReference type="Proteomes" id="UP000030752"/>
    </source>
</evidence>
<dbReference type="AlphaFoldDB" id="W2RS33"/>
<dbReference type="Proteomes" id="UP000030752">
    <property type="component" value="Unassembled WGS sequence"/>
</dbReference>
<dbReference type="EMBL" id="KB822722">
    <property type="protein sequence ID" value="ETN38519.1"/>
    <property type="molecule type" value="Genomic_DNA"/>
</dbReference>
<dbReference type="InParanoid" id="W2RS33"/>
<gene>
    <name evidence="2" type="ORF">HMPREF1541_06554</name>
</gene>
<dbReference type="RefSeq" id="XP_008719108.1">
    <property type="nucleotide sequence ID" value="XM_008720886.1"/>
</dbReference>
<dbReference type="STRING" id="1220924.W2RS33"/>
<protein>
    <submittedName>
        <fullName evidence="2">Uncharacterized protein</fullName>
    </submittedName>
</protein>
<dbReference type="OrthoDB" id="5336357at2759"/>
<name>W2RS33_CYPE1</name>
<organism evidence="2 3">
    <name type="scientific">Cyphellophora europaea (strain CBS 101466)</name>
    <name type="common">Phialophora europaea</name>
    <dbReference type="NCBI Taxonomy" id="1220924"/>
    <lineage>
        <taxon>Eukaryota</taxon>
        <taxon>Fungi</taxon>
        <taxon>Dikarya</taxon>
        <taxon>Ascomycota</taxon>
        <taxon>Pezizomycotina</taxon>
        <taxon>Eurotiomycetes</taxon>
        <taxon>Chaetothyriomycetidae</taxon>
        <taxon>Chaetothyriales</taxon>
        <taxon>Cyphellophoraceae</taxon>
        <taxon>Cyphellophora</taxon>
    </lineage>
</organism>
<keyword evidence="3" id="KW-1185">Reference proteome</keyword>
<proteinExistence type="predicted"/>
<dbReference type="VEuPathDB" id="FungiDB:HMPREF1541_06554"/>
<dbReference type="GeneID" id="19973893"/>
<evidence type="ECO:0000313" key="2">
    <source>
        <dbReference type="EMBL" id="ETN38519.1"/>
    </source>
</evidence>
<sequence length="263" mass="28935">MGLKRKASALELDSFLLRSQQLQSSQHTQTHSFPSFQQASSPPSLTSDSASPGSSPSSMHTEPFHSALTQYNTMPSYSNYAPHAPWLHTRTRKRVRDNRPSQSQIHAATLQRLFSAQRSHAFGEDAMMLDDMEPDMHTEPMIVPEECFQTDDDGTLQQQDVMASVELGAPEANQRSLHDFFARQKGKQPAVTLPLPPPLPLLEPQLRERRSFGVLGMMNAGSVEPEVEPLAPKALTPGACCLPCDFRTAEVVAALVEDAMVVG</sequence>
<feature type="compositionally biased region" description="Low complexity" evidence="1">
    <location>
        <begin position="21"/>
        <end position="58"/>
    </location>
</feature>